<feature type="transmembrane region" description="Helical" evidence="6">
    <location>
        <begin position="115"/>
        <end position="136"/>
    </location>
</feature>
<dbReference type="PANTHER" id="PTHR30213:SF1">
    <property type="entry name" value="INNER MEMBRANE PROTEIN YHJD"/>
    <property type="match status" value="1"/>
</dbReference>
<protein>
    <submittedName>
        <fullName evidence="7">YihY/virulence factor BrkB family protein</fullName>
    </submittedName>
</protein>
<sequence>MTEPAAAEPSGWWGRLMAWIGRVTTWVMALKPVRVFVVYGEKRGPLLAAGLAFQAIFAVFAGLWVGFAIAGLVLVTNYGLREALIDVLAQTVPGLIAVDGGEGVIDPEALLSAGVFGWTGAVALIGLLFSALGWLAGARDAVRTILDLPGSRMNPVLLKLKDLGLAVGFGALLALSSVLAVLGTVALEGLLAGIGLRDTTLNSVLGRIVTLGVMFALDAVVLGMLYRVLAGVKVPFRHVRQGALIGALALGALKVLGTSLLGGASNNPLLASFAVLLGLLIWFNFVCQAILIAASWIAVSVADEGIVLDEIAHEERLERARALVAAHEPEPESVTPPWYRRVFGRR</sequence>
<name>A0ABY5FY71_9MICO</name>
<evidence type="ECO:0000256" key="6">
    <source>
        <dbReference type="SAM" id="Phobius"/>
    </source>
</evidence>
<feature type="transmembrane region" description="Helical" evidence="6">
    <location>
        <begin position="12"/>
        <end position="30"/>
    </location>
</feature>
<proteinExistence type="predicted"/>
<evidence type="ECO:0000256" key="4">
    <source>
        <dbReference type="ARBA" id="ARBA00022989"/>
    </source>
</evidence>
<evidence type="ECO:0000256" key="3">
    <source>
        <dbReference type="ARBA" id="ARBA00022692"/>
    </source>
</evidence>
<comment type="subcellular location">
    <subcellularLocation>
        <location evidence="1">Cell membrane</location>
        <topology evidence="1">Multi-pass membrane protein</topology>
    </subcellularLocation>
</comment>
<feature type="transmembrane region" description="Helical" evidence="6">
    <location>
        <begin position="207"/>
        <end position="230"/>
    </location>
</feature>
<feature type="transmembrane region" description="Helical" evidence="6">
    <location>
        <begin position="51"/>
        <end position="75"/>
    </location>
</feature>
<keyword evidence="5 6" id="KW-0472">Membrane</keyword>
<feature type="transmembrane region" description="Helical" evidence="6">
    <location>
        <begin position="163"/>
        <end position="187"/>
    </location>
</feature>
<evidence type="ECO:0000256" key="2">
    <source>
        <dbReference type="ARBA" id="ARBA00022475"/>
    </source>
</evidence>
<dbReference type="Proteomes" id="UP001060039">
    <property type="component" value="Chromosome"/>
</dbReference>
<evidence type="ECO:0000256" key="5">
    <source>
        <dbReference type="ARBA" id="ARBA00023136"/>
    </source>
</evidence>
<dbReference type="RefSeq" id="WP_255160204.1">
    <property type="nucleotide sequence ID" value="NZ_CP101497.1"/>
</dbReference>
<gene>
    <name evidence="7" type="ORF">NNL39_02875</name>
</gene>
<evidence type="ECO:0000256" key="1">
    <source>
        <dbReference type="ARBA" id="ARBA00004651"/>
    </source>
</evidence>
<evidence type="ECO:0000313" key="8">
    <source>
        <dbReference type="Proteomes" id="UP001060039"/>
    </source>
</evidence>
<dbReference type="Pfam" id="PF03631">
    <property type="entry name" value="Virul_fac_BrkB"/>
    <property type="match status" value="1"/>
</dbReference>
<keyword evidence="2" id="KW-1003">Cell membrane</keyword>
<feature type="transmembrane region" description="Helical" evidence="6">
    <location>
        <begin position="242"/>
        <end position="264"/>
    </location>
</feature>
<feature type="transmembrane region" description="Helical" evidence="6">
    <location>
        <begin position="270"/>
        <end position="299"/>
    </location>
</feature>
<accession>A0ABY5FY71</accession>
<keyword evidence="8" id="KW-1185">Reference proteome</keyword>
<keyword evidence="4 6" id="KW-1133">Transmembrane helix</keyword>
<dbReference type="PANTHER" id="PTHR30213">
    <property type="entry name" value="INNER MEMBRANE PROTEIN YHJD"/>
    <property type="match status" value="1"/>
</dbReference>
<dbReference type="EMBL" id="CP101497">
    <property type="protein sequence ID" value="UTT63071.1"/>
    <property type="molecule type" value="Genomic_DNA"/>
</dbReference>
<reference evidence="7" key="1">
    <citation type="submission" date="2022-07" db="EMBL/GenBank/DDBJ databases">
        <title>Taxonomic analysis of Microcella humidisoli nov. sp., isolated from riverside soil.</title>
        <authorList>
            <person name="Molina K.M."/>
            <person name="Kim S.B."/>
        </authorList>
    </citation>
    <scope>NUCLEOTIDE SEQUENCE</scope>
    <source>
        <strain evidence="7">MMS21-STM10</strain>
    </source>
</reference>
<keyword evidence="3 6" id="KW-0812">Transmembrane</keyword>
<evidence type="ECO:0000313" key="7">
    <source>
        <dbReference type="EMBL" id="UTT63071.1"/>
    </source>
</evidence>
<organism evidence="7 8">
    <name type="scientific">Microcella humidisoli</name>
    <dbReference type="NCBI Taxonomy" id="2963406"/>
    <lineage>
        <taxon>Bacteria</taxon>
        <taxon>Bacillati</taxon>
        <taxon>Actinomycetota</taxon>
        <taxon>Actinomycetes</taxon>
        <taxon>Micrococcales</taxon>
        <taxon>Microbacteriaceae</taxon>
        <taxon>Microcella</taxon>
    </lineage>
</organism>
<dbReference type="InterPro" id="IPR017039">
    <property type="entry name" value="Virul_fac_BrkB"/>
</dbReference>